<dbReference type="InterPro" id="IPR002401">
    <property type="entry name" value="Cyt_P450_E_grp-I"/>
</dbReference>
<evidence type="ECO:0000256" key="4">
    <source>
        <dbReference type="ARBA" id="ARBA00023002"/>
    </source>
</evidence>
<keyword evidence="5 7" id="KW-0408">Iron</keyword>
<evidence type="ECO:0000256" key="8">
    <source>
        <dbReference type="RuleBase" id="RU000461"/>
    </source>
</evidence>
<dbReference type="Proteomes" id="UP000252586">
    <property type="component" value="Unassembled WGS sequence"/>
</dbReference>
<dbReference type="Gene3D" id="1.10.630.10">
    <property type="entry name" value="Cytochrome P450"/>
    <property type="match status" value="1"/>
</dbReference>
<keyword evidence="4 8" id="KW-0560">Oxidoreductase</keyword>
<evidence type="ECO:0000256" key="2">
    <source>
        <dbReference type="ARBA" id="ARBA00022617"/>
    </source>
</evidence>
<dbReference type="Pfam" id="PF00067">
    <property type="entry name" value="p450"/>
    <property type="match status" value="1"/>
</dbReference>
<dbReference type="InterPro" id="IPR017972">
    <property type="entry name" value="Cyt_P450_CS"/>
</dbReference>
<dbReference type="RefSeq" id="WP_084537585.1">
    <property type="nucleotide sequence ID" value="NZ_QNRE01000001.1"/>
</dbReference>
<dbReference type="InterPro" id="IPR050196">
    <property type="entry name" value="Cytochrome_P450_Monoox"/>
</dbReference>
<name>A0A366E387_9NOCA</name>
<evidence type="ECO:0000313" key="10">
    <source>
        <dbReference type="Proteomes" id="UP000252586"/>
    </source>
</evidence>
<dbReference type="InterPro" id="IPR036396">
    <property type="entry name" value="Cyt_P450_sf"/>
</dbReference>
<dbReference type="InterPro" id="IPR001128">
    <property type="entry name" value="Cyt_P450"/>
</dbReference>
<keyword evidence="6 8" id="KW-0503">Monooxygenase</keyword>
<comment type="similarity">
    <text evidence="1 8">Belongs to the cytochrome P450 family.</text>
</comment>
<dbReference type="STRING" id="1210090.GCA_001613185_02968"/>
<evidence type="ECO:0000313" key="9">
    <source>
        <dbReference type="EMBL" id="RBO96782.1"/>
    </source>
</evidence>
<dbReference type="GO" id="GO:0005506">
    <property type="term" value="F:iron ion binding"/>
    <property type="evidence" value="ECO:0007669"/>
    <property type="project" value="InterPro"/>
</dbReference>
<keyword evidence="10" id="KW-1185">Reference proteome</keyword>
<dbReference type="GO" id="GO:0020037">
    <property type="term" value="F:heme binding"/>
    <property type="evidence" value="ECO:0007669"/>
    <property type="project" value="InterPro"/>
</dbReference>
<protein>
    <submittedName>
        <fullName evidence="9">Cytochrome P450</fullName>
    </submittedName>
</protein>
<dbReference type="PRINTS" id="PR00463">
    <property type="entry name" value="EP450I"/>
</dbReference>
<organism evidence="9 10">
    <name type="scientific">Nocardia puris</name>
    <dbReference type="NCBI Taxonomy" id="208602"/>
    <lineage>
        <taxon>Bacteria</taxon>
        <taxon>Bacillati</taxon>
        <taxon>Actinomycetota</taxon>
        <taxon>Actinomycetes</taxon>
        <taxon>Mycobacteriales</taxon>
        <taxon>Nocardiaceae</taxon>
        <taxon>Nocardia</taxon>
    </lineage>
</organism>
<sequence length="458" mass="51420">MNSHTSTGGLRARPARARRPVADALAFKRDPLGFMCRLERDHGPVAPFGLAGRRAVMVSGPAEIKEVLVTRENDFDKGELQRKALVPALGKGLLISEGALHARQRRMIAPMFAARQLGPYIDPIARTMHRHIRQWPVDSPFTVLDRLKVMMHDVVGELMTQRPLGHDERLIAGVTRLFEWEMKQLLDPLAAPLWLPTRANRQMRSDLAEVREEFTKVIGERRLDRADAAYDDRDVLDDLLSARDPDGAAMSDEQLIDELINIWGAAHETSADAQFWTAYLLATHPEIRDEARAEAETVLGGRLPSVEDLPRLQYCGQVFKEAMRLFPPAPCFLRESVRDTRIGEVDVAAGTLVFLSTFAMHRSPAHYPDPMTFDPRRFTPRAERARDRATYLPFGIGPRVCIGGTLAVYEGQIFTAVLLTSGELSFATTPVEPTLLINLRPRGDVPAEFRPIEERSRQ</sequence>
<dbReference type="PANTHER" id="PTHR24291">
    <property type="entry name" value="CYTOCHROME P450 FAMILY 4"/>
    <property type="match status" value="1"/>
</dbReference>
<keyword evidence="3 7" id="KW-0479">Metal-binding</keyword>
<dbReference type="GO" id="GO:0004497">
    <property type="term" value="F:monooxygenase activity"/>
    <property type="evidence" value="ECO:0007669"/>
    <property type="project" value="UniProtKB-KW"/>
</dbReference>
<feature type="binding site" description="axial binding residue" evidence="7">
    <location>
        <position position="401"/>
    </location>
    <ligand>
        <name>heme</name>
        <dbReference type="ChEBI" id="CHEBI:30413"/>
    </ligand>
    <ligandPart>
        <name>Fe</name>
        <dbReference type="ChEBI" id="CHEBI:18248"/>
    </ligandPart>
</feature>
<reference evidence="9 10" key="1">
    <citation type="submission" date="2018-06" db="EMBL/GenBank/DDBJ databases">
        <title>Genomic Encyclopedia of Type Strains, Phase IV (KMG-IV): sequencing the most valuable type-strain genomes for metagenomic binning, comparative biology and taxonomic classification.</title>
        <authorList>
            <person name="Goeker M."/>
        </authorList>
    </citation>
    <scope>NUCLEOTIDE SEQUENCE [LARGE SCALE GENOMIC DNA]</scope>
    <source>
        <strain evidence="9 10">DSM 44599</strain>
    </source>
</reference>
<dbReference type="GO" id="GO:0016705">
    <property type="term" value="F:oxidoreductase activity, acting on paired donors, with incorporation or reduction of molecular oxygen"/>
    <property type="evidence" value="ECO:0007669"/>
    <property type="project" value="InterPro"/>
</dbReference>
<dbReference type="PRINTS" id="PR00385">
    <property type="entry name" value="P450"/>
</dbReference>
<evidence type="ECO:0000256" key="5">
    <source>
        <dbReference type="ARBA" id="ARBA00023004"/>
    </source>
</evidence>
<keyword evidence="2 7" id="KW-0349">Heme</keyword>
<dbReference type="SUPFAM" id="SSF48264">
    <property type="entry name" value="Cytochrome P450"/>
    <property type="match status" value="1"/>
</dbReference>
<comment type="cofactor">
    <cofactor evidence="7">
        <name>heme</name>
        <dbReference type="ChEBI" id="CHEBI:30413"/>
    </cofactor>
</comment>
<accession>A0A366E387</accession>
<evidence type="ECO:0000256" key="1">
    <source>
        <dbReference type="ARBA" id="ARBA00010617"/>
    </source>
</evidence>
<proteinExistence type="inferred from homology"/>
<dbReference type="EMBL" id="QNRE01000001">
    <property type="protein sequence ID" value="RBO96782.1"/>
    <property type="molecule type" value="Genomic_DNA"/>
</dbReference>
<evidence type="ECO:0000256" key="6">
    <source>
        <dbReference type="ARBA" id="ARBA00023033"/>
    </source>
</evidence>
<evidence type="ECO:0000256" key="3">
    <source>
        <dbReference type="ARBA" id="ARBA00022723"/>
    </source>
</evidence>
<dbReference type="AlphaFoldDB" id="A0A366E387"/>
<evidence type="ECO:0000256" key="7">
    <source>
        <dbReference type="PIRSR" id="PIRSR602401-1"/>
    </source>
</evidence>
<dbReference type="PROSITE" id="PS00086">
    <property type="entry name" value="CYTOCHROME_P450"/>
    <property type="match status" value="1"/>
</dbReference>
<dbReference type="PANTHER" id="PTHR24291:SF50">
    <property type="entry name" value="BIFUNCTIONAL ALBAFLAVENONE MONOOXYGENASE_TERPENE SYNTHASE"/>
    <property type="match status" value="1"/>
</dbReference>
<dbReference type="OrthoDB" id="7376058at2"/>
<comment type="caution">
    <text evidence="9">The sequence shown here is derived from an EMBL/GenBank/DDBJ whole genome shotgun (WGS) entry which is preliminary data.</text>
</comment>
<gene>
    <name evidence="9" type="ORF">DFR74_101799</name>
</gene>